<keyword evidence="1" id="KW-1133">Transmembrane helix</keyword>
<reference evidence="2 3" key="1">
    <citation type="submission" date="2020-11" db="EMBL/GenBank/DDBJ databases">
        <authorList>
            <person name="Kim M.K."/>
        </authorList>
    </citation>
    <scope>NUCLEOTIDE SEQUENCE [LARGE SCALE GENOMIC DNA]</scope>
    <source>
        <strain evidence="2 3">BT290</strain>
    </source>
</reference>
<dbReference type="EMBL" id="JADQDN010000002">
    <property type="protein sequence ID" value="MBF9195411.1"/>
    <property type="molecule type" value="Genomic_DNA"/>
</dbReference>
<keyword evidence="3" id="KW-1185">Reference proteome</keyword>
<protein>
    <submittedName>
        <fullName evidence="2">Uncharacterized protein</fullName>
    </submittedName>
</protein>
<dbReference type="RefSeq" id="WP_196262802.1">
    <property type="nucleotide sequence ID" value="NZ_JADQDN010000002.1"/>
</dbReference>
<dbReference type="Proteomes" id="UP000611708">
    <property type="component" value="Unassembled WGS sequence"/>
</dbReference>
<evidence type="ECO:0000313" key="2">
    <source>
        <dbReference type="EMBL" id="MBF9195411.1"/>
    </source>
</evidence>
<name>A0ABS0HPL4_9HYPH</name>
<proteinExistence type="predicted"/>
<keyword evidence="1" id="KW-0472">Membrane</keyword>
<feature type="transmembrane region" description="Helical" evidence="1">
    <location>
        <begin position="30"/>
        <end position="49"/>
    </location>
</feature>
<gene>
    <name evidence="2" type="ORF">I2H36_05150</name>
</gene>
<comment type="caution">
    <text evidence="2">The sequence shown here is derived from an EMBL/GenBank/DDBJ whole genome shotgun (WGS) entry which is preliminary data.</text>
</comment>
<feature type="transmembrane region" description="Helical" evidence="1">
    <location>
        <begin position="61"/>
        <end position="85"/>
    </location>
</feature>
<evidence type="ECO:0000256" key="1">
    <source>
        <dbReference type="SAM" id="Phobius"/>
    </source>
</evidence>
<keyword evidence="1" id="KW-0812">Transmembrane</keyword>
<organism evidence="2 3">
    <name type="scientific">Microvirga terrestris</name>
    <dbReference type="NCBI Taxonomy" id="2791024"/>
    <lineage>
        <taxon>Bacteria</taxon>
        <taxon>Pseudomonadati</taxon>
        <taxon>Pseudomonadota</taxon>
        <taxon>Alphaproteobacteria</taxon>
        <taxon>Hyphomicrobiales</taxon>
        <taxon>Methylobacteriaceae</taxon>
        <taxon>Microvirga</taxon>
    </lineage>
</organism>
<accession>A0ABS0HPL4</accession>
<sequence>MFEVLARFFLGEPPREKGVQVDLIYSDPDLQAFFLVLLIFGSLLLAPFVPSLWRMQRQGAAFVLAFTLFCAVSFAAIGIFASGFAGGRYPQLQWSAGQQQALK</sequence>
<evidence type="ECO:0000313" key="3">
    <source>
        <dbReference type="Proteomes" id="UP000611708"/>
    </source>
</evidence>